<name>M2RE16_CERS8</name>
<dbReference type="Proteomes" id="UP000016930">
    <property type="component" value="Unassembled WGS sequence"/>
</dbReference>
<gene>
    <name evidence="1" type="ORF">CERSUDRAFT_83751</name>
</gene>
<sequence length="83" mass="9579">MTIYTQQSLQYLKIEDPRSDDTAKWGPCTRKTVWQPTSFTQHCLMSLNDAPLVCWPMLSLSLAARYIHHVREGTVGRMHVMLS</sequence>
<keyword evidence="2" id="KW-1185">Reference proteome</keyword>
<dbReference type="EMBL" id="KB445797">
    <property type="protein sequence ID" value="EMD36697.1"/>
    <property type="molecule type" value="Genomic_DNA"/>
</dbReference>
<dbReference type="HOGENOM" id="CLU_2542365_0_0_1"/>
<proteinExistence type="predicted"/>
<accession>M2RE16</accession>
<evidence type="ECO:0000313" key="1">
    <source>
        <dbReference type="EMBL" id="EMD36697.1"/>
    </source>
</evidence>
<organism evidence="1 2">
    <name type="scientific">Ceriporiopsis subvermispora (strain B)</name>
    <name type="common">White-rot fungus</name>
    <name type="synonym">Gelatoporia subvermispora</name>
    <dbReference type="NCBI Taxonomy" id="914234"/>
    <lineage>
        <taxon>Eukaryota</taxon>
        <taxon>Fungi</taxon>
        <taxon>Dikarya</taxon>
        <taxon>Basidiomycota</taxon>
        <taxon>Agaricomycotina</taxon>
        <taxon>Agaricomycetes</taxon>
        <taxon>Polyporales</taxon>
        <taxon>Gelatoporiaceae</taxon>
        <taxon>Gelatoporia</taxon>
    </lineage>
</organism>
<protein>
    <submittedName>
        <fullName evidence="1">Uncharacterized protein</fullName>
    </submittedName>
</protein>
<evidence type="ECO:0000313" key="2">
    <source>
        <dbReference type="Proteomes" id="UP000016930"/>
    </source>
</evidence>
<reference evidence="1 2" key="1">
    <citation type="journal article" date="2012" name="Proc. Natl. Acad. Sci. U.S.A.">
        <title>Comparative genomics of Ceriporiopsis subvermispora and Phanerochaete chrysosporium provide insight into selective ligninolysis.</title>
        <authorList>
            <person name="Fernandez-Fueyo E."/>
            <person name="Ruiz-Duenas F.J."/>
            <person name="Ferreira P."/>
            <person name="Floudas D."/>
            <person name="Hibbett D.S."/>
            <person name="Canessa P."/>
            <person name="Larrondo L.F."/>
            <person name="James T.Y."/>
            <person name="Seelenfreund D."/>
            <person name="Lobos S."/>
            <person name="Polanco R."/>
            <person name="Tello M."/>
            <person name="Honda Y."/>
            <person name="Watanabe T."/>
            <person name="Watanabe T."/>
            <person name="Ryu J.S."/>
            <person name="Kubicek C.P."/>
            <person name="Schmoll M."/>
            <person name="Gaskell J."/>
            <person name="Hammel K.E."/>
            <person name="St John F.J."/>
            <person name="Vanden Wymelenberg A."/>
            <person name="Sabat G."/>
            <person name="Splinter BonDurant S."/>
            <person name="Syed K."/>
            <person name="Yadav J.S."/>
            <person name="Doddapaneni H."/>
            <person name="Subramanian V."/>
            <person name="Lavin J.L."/>
            <person name="Oguiza J.A."/>
            <person name="Perez G."/>
            <person name="Pisabarro A.G."/>
            <person name="Ramirez L."/>
            <person name="Santoyo F."/>
            <person name="Master E."/>
            <person name="Coutinho P.M."/>
            <person name="Henrissat B."/>
            <person name="Lombard V."/>
            <person name="Magnuson J.K."/>
            <person name="Kuees U."/>
            <person name="Hori C."/>
            <person name="Igarashi K."/>
            <person name="Samejima M."/>
            <person name="Held B.W."/>
            <person name="Barry K.W."/>
            <person name="LaButti K.M."/>
            <person name="Lapidus A."/>
            <person name="Lindquist E.A."/>
            <person name="Lucas S.M."/>
            <person name="Riley R."/>
            <person name="Salamov A.A."/>
            <person name="Hoffmeister D."/>
            <person name="Schwenk D."/>
            <person name="Hadar Y."/>
            <person name="Yarden O."/>
            <person name="de Vries R.P."/>
            <person name="Wiebenga A."/>
            <person name="Stenlid J."/>
            <person name="Eastwood D."/>
            <person name="Grigoriev I.V."/>
            <person name="Berka R.M."/>
            <person name="Blanchette R.A."/>
            <person name="Kersten P."/>
            <person name="Martinez A.T."/>
            <person name="Vicuna R."/>
            <person name="Cullen D."/>
        </authorList>
    </citation>
    <scope>NUCLEOTIDE SEQUENCE [LARGE SCALE GENOMIC DNA]</scope>
    <source>
        <strain evidence="1 2">B</strain>
    </source>
</reference>
<dbReference type="AlphaFoldDB" id="M2RE16"/>